<dbReference type="RefSeq" id="WP_184192631.1">
    <property type="nucleotide sequence ID" value="NZ_JACHGW010000001.1"/>
</dbReference>
<dbReference type="AlphaFoldDB" id="A0A7W9SLU0"/>
<proteinExistence type="predicted"/>
<sequence length="243" mass="26659">MSERVQRLLLVLVALLLTLGTGLALRRAQQSGALNLAAAIAPPPSANVSVRFRGVQVTGYENAQRAWVLAATVIDTERDRRTMRFPEGLKVTLLDQNQPAAQLSAPDAVFTDQTKLDFPRGLETTLLQKGKPRATLSAPTATFDTKAKVFLATGSIQVIVLPPDKPTRGELPASLGKLTIRSSHLRYEVGSKVVTCDGEIKLLTEKNDEVYGRDLTLNVETHEFSLTEFRGRIRARKDEIDTL</sequence>
<reference evidence="1 2" key="1">
    <citation type="submission" date="2020-08" db="EMBL/GenBank/DDBJ databases">
        <title>Genomic Encyclopedia of Type Strains, Phase IV (KMG-IV): sequencing the most valuable type-strain genomes for metagenomic binning, comparative biology and taxonomic classification.</title>
        <authorList>
            <person name="Goeker M."/>
        </authorList>
    </citation>
    <scope>NUCLEOTIDE SEQUENCE [LARGE SCALE GENOMIC DNA]</scope>
    <source>
        <strain evidence="1 2">DSM 23562</strain>
    </source>
</reference>
<gene>
    <name evidence="1" type="ORF">HNQ39_000773</name>
</gene>
<dbReference type="EMBL" id="JACHGW010000001">
    <property type="protein sequence ID" value="MBB6049011.1"/>
    <property type="molecule type" value="Genomic_DNA"/>
</dbReference>
<evidence type="ECO:0000313" key="1">
    <source>
        <dbReference type="EMBL" id="MBB6049011.1"/>
    </source>
</evidence>
<dbReference type="Proteomes" id="UP000520814">
    <property type="component" value="Unassembled WGS sequence"/>
</dbReference>
<evidence type="ECO:0008006" key="3">
    <source>
        <dbReference type="Google" id="ProtNLM"/>
    </source>
</evidence>
<accession>A0A7W9SLU0</accession>
<evidence type="ECO:0000313" key="2">
    <source>
        <dbReference type="Proteomes" id="UP000520814"/>
    </source>
</evidence>
<keyword evidence="2" id="KW-1185">Reference proteome</keyword>
<organism evidence="1 2">
    <name type="scientific">Armatimonas rosea</name>
    <dbReference type="NCBI Taxonomy" id="685828"/>
    <lineage>
        <taxon>Bacteria</taxon>
        <taxon>Bacillati</taxon>
        <taxon>Armatimonadota</taxon>
        <taxon>Armatimonadia</taxon>
        <taxon>Armatimonadales</taxon>
        <taxon>Armatimonadaceae</taxon>
        <taxon>Armatimonas</taxon>
    </lineage>
</organism>
<comment type="caution">
    <text evidence="1">The sequence shown here is derived from an EMBL/GenBank/DDBJ whole genome shotgun (WGS) entry which is preliminary data.</text>
</comment>
<protein>
    <recommendedName>
        <fullName evidence="3">LPS export ABC transporter periplasmic protein LptC</fullName>
    </recommendedName>
</protein>
<name>A0A7W9SLU0_ARMRO</name>